<dbReference type="NCBIfam" id="TIGR00099">
    <property type="entry name" value="Cof-subfamily"/>
    <property type="match status" value="1"/>
</dbReference>
<dbReference type="SUPFAM" id="SSF56784">
    <property type="entry name" value="HAD-like"/>
    <property type="match status" value="1"/>
</dbReference>
<dbReference type="NCBIfam" id="TIGR01484">
    <property type="entry name" value="HAD-SF-IIB"/>
    <property type="match status" value="1"/>
</dbReference>
<dbReference type="InterPro" id="IPR000150">
    <property type="entry name" value="Cof"/>
</dbReference>
<dbReference type="Gene3D" id="3.40.50.1000">
    <property type="entry name" value="HAD superfamily/HAD-like"/>
    <property type="match status" value="1"/>
</dbReference>
<sequence>MVKLVATDMDGTLLDSSKNMPKDFKKWVLSHSDIKTVIASGRQYYTLEKDFMDIKDNLIFIAENGGLVFEKGKIIYKNEIPKDDIARCVKFIEQFPTAHMIICGAKSAYMHDSTSADVIKNATMYYEKLEYVSDLLKAAQEDDIVKIAVFFENKEAEKFYEKFKAVPKSLNAVLSGISWIDIACKNVNKGVAIKAIQDTFSITKEESMAFGDYLNDYEMLASCAQSYAMLNAHDKVKEVANYITKSNDEDGVMCVLRQL</sequence>
<keyword evidence="2" id="KW-1185">Reference proteome</keyword>
<dbReference type="Pfam" id="PF08282">
    <property type="entry name" value="Hydrolase_3"/>
    <property type="match status" value="1"/>
</dbReference>
<dbReference type="RefSeq" id="WP_074717328.1">
    <property type="nucleotide sequence ID" value="NZ_FNPG01000014.1"/>
</dbReference>
<organism evidence="1 2">
    <name type="scientific">Lachnobacterium bovis DSM 14045</name>
    <dbReference type="NCBI Taxonomy" id="1122142"/>
    <lineage>
        <taxon>Bacteria</taxon>
        <taxon>Bacillati</taxon>
        <taxon>Bacillota</taxon>
        <taxon>Clostridia</taxon>
        <taxon>Lachnospirales</taxon>
        <taxon>Lachnospiraceae</taxon>
        <taxon>Lachnobacterium</taxon>
    </lineage>
</organism>
<dbReference type="SFLD" id="SFLDG01144">
    <property type="entry name" value="C2.B.4:_PGP_Like"/>
    <property type="match status" value="1"/>
</dbReference>
<proteinExistence type="predicted"/>
<dbReference type="InterPro" id="IPR023214">
    <property type="entry name" value="HAD_sf"/>
</dbReference>
<dbReference type="Gene3D" id="3.30.1240.10">
    <property type="match status" value="1"/>
</dbReference>
<evidence type="ECO:0008006" key="3">
    <source>
        <dbReference type="Google" id="ProtNLM"/>
    </source>
</evidence>
<dbReference type="OrthoDB" id="9814970at2"/>
<dbReference type="STRING" id="1122142.SAMN02910414_01346"/>
<protein>
    <recommendedName>
        <fullName evidence="3">Haloacid dehalogenase-like hydrolase</fullName>
    </recommendedName>
</protein>
<dbReference type="InterPro" id="IPR036412">
    <property type="entry name" value="HAD-like_sf"/>
</dbReference>
<dbReference type="GO" id="GO:0016791">
    <property type="term" value="F:phosphatase activity"/>
    <property type="evidence" value="ECO:0007669"/>
    <property type="project" value="TreeGrafter"/>
</dbReference>
<accession>A0A1H3J4N6</accession>
<dbReference type="Proteomes" id="UP000183918">
    <property type="component" value="Unassembled WGS sequence"/>
</dbReference>
<dbReference type="SFLD" id="SFLDS00003">
    <property type="entry name" value="Haloacid_Dehalogenase"/>
    <property type="match status" value="1"/>
</dbReference>
<dbReference type="PANTHER" id="PTHR10000:SF53">
    <property type="entry name" value="5-AMINO-6-(5-PHOSPHO-D-RIBITYLAMINO)URACIL PHOSPHATASE YBJI-RELATED"/>
    <property type="match status" value="1"/>
</dbReference>
<dbReference type="GO" id="GO:0005829">
    <property type="term" value="C:cytosol"/>
    <property type="evidence" value="ECO:0007669"/>
    <property type="project" value="TreeGrafter"/>
</dbReference>
<dbReference type="InterPro" id="IPR006379">
    <property type="entry name" value="HAD-SF_hydro_IIB"/>
</dbReference>
<gene>
    <name evidence="1" type="ORF">SAMN02910414_01346</name>
</gene>
<evidence type="ECO:0000313" key="2">
    <source>
        <dbReference type="Proteomes" id="UP000183918"/>
    </source>
</evidence>
<dbReference type="AlphaFoldDB" id="A0A1H3J4N6"/>
<name>A0A1H3J4N6_9FIRM</name>
<dbReference type="EMBL" id="FNPG01000014">
    <property type="protein sequence ID" value="SDY34862.1"/>
    <property type="molecule type" value="Genomic_DNA"/>
</dbReference>
<dbReference type="PANTHER" id="PTHR10000">
    <property type="entry name" value="PHOSPHOSERINE PHOSPHATASE"/>
    <property type="match status" value="1"/>
</dbReference>
<dbReference type="GO" id="GO:0000287">
    <property type="term" value="F:magnesium ion binding"/>
    <property type="evidence" value="ECO:0007669"/>
    <property type="project" value="TreeGrafter"/>
</dbReference>
<reference evidence="1 2" key="1">
    <citation type="submission" date="2016-10" db="EMBL/GenBank/DDBJ databases">
        <authorList>
            <person name="de Groot N.N."/>
        </authorList>
    </citation>
    <scope>NUCLEOTIDE SEQUENCE [LARGE SCALE GENOMIC DNA]</scope>
    <source>
        <strain evidence="1 2">DSM 14045</strain>
    </source>
</reference>
<evidence type="ECO:0000313" key="1">
    <source>
        <dbReference type="EMBL" id="SDY34862.1"/>
    </source>
</evidence>
<dbReference type="SFLD" id="SFLDG01140">
    <property type="entry name" value="C2.B:_Phosphomannomutase_and_P"/>
    <property type="match status" value="1"/>
</dbReference>